<feature type="region of interest" description="Disordered" evidence="7">
    <location>
        <begin position="52"/>
        <end position="95"/>
    </location>
</feature>
<keyword evidence="9" id="KW-0282">Flagellum</keyword>
<evidence type="ECO:0000256" key="4">
    <source>
        <dbReference type="ARBA" id="ARBA00023143"/>
    </source>
</evidence>
<accession>A0A9W7U0T9</accession>
<keyword evidence="9" id="KW-0969">Cilium</keyword>
<name>A0A9W7U0T9_9PROT</name>
<evidence type="ECO:0000259" key="8">
    <source>
        <dbReference type="Pfam" id="PF00460"/>
    </source>
</evidence>
<gene>
    <name evidence="9" type="primary">flgB</name>
    <name evidence="9" type="ORF">DS843_04195</name>
</gene>
<dbReference type="RefSeq" id="WP_149467642.1">
    <property type="nucleotide sequence ID" value="NZ_QOKW01000002.1"/>
</dbReference>
<evidence type="ECO:0000256" key="2">
    <source>
        <dbReference type="ARBA" id="ARBA00009677"/>
    </source>
</evidence>
<dbReference type="InterPro" id="IPR001444">
    <property type="entry name" value="Flag_bb_rod_N"/>
</dbReference>
<keyword evidence="10" id="KW-1185">Reference proteome</keyword>
<sequence length="135" mass="15097">MNLENLGLFKLMSRKMGWLTERQNVVAQNIANADTPDYKGRDMKPFTFRDALSDSRRLQPTATAASHLPGTRGAGGLNQEQRQRNPYETAPDGNNVVLEEQMLKQGQIGMDYQTITNLYKKQVNLIRTAIRSGGG</sequence>
<dbReference type="AlphaFoldDB" id="A0A9W7U0T9"/>
<comment type="similarity">
    <text evidence="2 6">Belongs to the flagella basal body rod proteins family.</text>
</comment>
<evidence type="ECO:0000313" key="9">
    <source>
        <dbReference type="EMBL" id="KAA0683588.1"/>
    </source>
</evidence>
<feature type="domain" description="Flagellar basal body rod protein N-terminal" evidence="8">
    <location>
        <begin position="22"/>
        <end position="39"/>
    </location>
</feature>
<comment type="caution">
    <text evidence="9">The sequence shown here is derived from an EMBL/GenBank/DDBJ whole genome shotgun (WGS) entry which is preliminary data.</text>
</comment>
<comment type="subunit">
    <text evidence="6">The basal body constitutes a major portion of the flagellar organelle and consists of a number of rings mounted on a central rod.</text>
</comment>
<evidence type="ECO:0000256" key="3">
    <source>
        <dbReference type="ARBA" id="ARBA00014376"/>
    </source>
</evidence>
<keyword evidence="9" id="KW-0966">Cell projection</keyword>
<dbReference type="GO" id="GO:0030694">
    <property type="term" value="C:bacterial-type flagellum basal body, rod"/>
    <property type="evidence" value="ECO:0007669"/>
    <property type="project" value="InterPro"/>
</dbReference>
<dbReference type="Proteomes" id="UP000480854">
    <property type="component" value="Unassembled WGS sequence"/>
</dbReference>
<dbReference type="Pfam" id="PF00460">
    <property type="entry name" value="Flg_bb_rod"/>
    <property type="match status" value="1"/>
</dbReference>
<evidence type="ECO:0000313" key="10">
    <source>
        <dbReference type="Proteomes" id="UP000480854"/>
    </source>
</evidence>
<dbReference type="EMBL" id="QOKW01000002">
    <property type="protein sequence ID" value="KAA0683588.1"/>
    <property type="molecule type" value="Genomic_DNA"/>
</dbReference>
<evidence type="ECO:0000256" key="1">
    <source>
        <dbReference type="ARBA" id="ARBA00004117"/>
    </source>
</evidence>
<dbReference type="InterPro" id="IPR006300">
    <property type="entry name" value="FlgB"/>
</dbReference>
<evidence type="ECO:0000256" key="5">
    <source>
        <dbReference type="ARBA" id="ARBA00024934"/>
    </source>
</evidence>
<evidence type="ECO:0000256" key="7">
    <source>
        <dbReference type="SAM" id="MobiDB-lite"/>
    </source>
</evidence>
<proteinExistence type="inferred from homology"/>
<reference evidence="9 10" key="1">
    <citation type="submission" date="2018-07" db="EMBL/GenBank/DDBJ databases">
        <title>Genome sequence of Azospirillum sp. ATCC 49961.</title>
        <authorList>
            <person name="Sant'Anna F.H."/>
            <person name="Baldani J.I."/>
            <person name="Zilli J.E."/>
            <person name="Reis V.M."/>
            <person name="Hartmann A."/>
            <person name="Cruz L."/>
            <person name="de Souza E.M."/>
            <person name="de Oliveira Pedrosa F."/>
            <person name="Passaglia L.M.P."/>
        </authorList>
    </citation>
    <scope>NUCLEOTIDE SEQUENCE [LARGE SCALE GENOMIC DNA]</scope>
    <source>
        <strain evidence="9 10">ATCC 49961</strain>
    </source>
</reference>
<dbReference type="GO" id="GO:0071973">
    <property type="term" value="P:bacterial-type flagellum-dependent cell motility"/>
    <property type="evidence" value="ECO:0007669"/>
    <property type="project" value="InterPro"/>
</dbReference>
<comment type="subcellular location">
    <subcellularLocation>
        <location evidence="1 6">Bacterial flagellum basal body</location>
    </subcellularLocation>
</comment>
<dbReference type="NCBIfam" id="TIGR01396">
    <property type="entry name" value="FlgB"/>
    <property type="match status" value="1"/>
</dbReference>
<comment type="function">
    <text evidence="5 6">Structural component of flagellum, the bacterial motility apparatus. Part of the rod structure of flagellar basal body.</text>
</comment>
<dbReference type="PIRSF" id="PIRSF002889">
    <property type="entry name" value="Rod_FlgB"/>
    <property type="match status" value="1"/>
</dbReference>
<keyword evidence="4 6" id="KW-0975">Bacterial flagellum</keyword>
<protein>
    <recommendedName>
        <fullName evidence="3 6">Flagellar basal body rod protein FlgB</fullName>
    </recommendedName>
</protein>
<evidence type="ECO:0000256" key="6">
    <source>
        <dbReference type="PIRNR" id="PIRNR002889"/>
    </source>
</evidence>
<organism evidence="9 10">
    <name type="scientific">Roseomonas genomospecies 6</name>
    <dbReference type="NCBI Taxonomy" id="214106"/>
    <lineage>
        <taxon>Bacteria</taxon>
        <taxon>Pseudomonadati</taxon>
        <taxon>Pseudomonadota</taxon>
        <taxon>Alphaproteobacteria</taxon>
        <taxon>Acetobacterales</taxon>
        <taxon>Roseomonadaceae</taxon>
        <taxon>Roseomonas</taxon>
    </lineage>
</organism>
<dbReference type="OrthoDB" id="9788334at2"/>